<reference evidence="2 3" key="1">
    <citation type="submission" date="2014-04" db="EMBL/GenBank/DDBJ databases">
        <title>Evolutionary Origins and Diversification of the Mycorrhizal Mutualists.</title>
        <authorList>
            <consortium name="DOE Joint Genome Institute"/>
            <consortium name="Mycorrhizal Genomics Consortium"/>
            <person name="Kohler A."/>
            <person name="Kuo A."/>
            <person name="Nagy L.G."/>
            <person name="Floudas D."/>
            <person name="Copeland A."/>
            <person name="Barry K.W."/>
            <person name="Cichocki N."/>
            <person name="Veneault-Fourrey C."/>
            <person name="LaButti K."/>
            <person name="Lindquist E.A."/>
            <person name="Lipzen A."/>
            <person name="Lundell T."/>
            <person name="Morin E."/>
            <person name="Murat C."/>
            <person name="Riley R."/>
            <person name="Ohm R."/>
            <person name="Sun H."/>
            <person name="Tunlid A."/>
            <person name="Henrissat B."/>
            <person name="Grigoriev I.V."/>
            <person name="Hibbett D.S."/>
            <person name="Martin F."/>
        </authorList>
    </citation>
    <scope>NUCLEOTIDE SEQUENCE [LARGE SCALE GENOMIC DNA]</scope>
    <source>
        <strain evidence="2 3">FD-317 M1</strain>
    </source>
</reference>
<name>A0A0D0CXD6_9AGAR</name>
<dbReference type="EMBL" id="KN834773">
    <property type="protein sequence ID" value="KIK60883.1"/>
    <property type="molecule type" value="Genomic_DNA"/>
</dbReference>
<evidence type="ECO:0000313" key="3">
    <source>
        <dbReference type="Proteomes" id="UP000053593"/>
    </source>
</evidence>
<keyword evidence="1" id="KW-0472">Membrane</keyword>
<organism evidence="2 3">
    <name type="scientific">Collybiopsis luxurians FD-317 M1</name>
    <dbReference type="NCBI Taxonomy" id="944289"/>
    <lineage>
        <taxon>Eukaryota</taxon>
        <taxon>Fungi</taxon>
        <taxon>Dikarya</taxon>
        <taxon>Basidiomycota</taxon>
        <taxon>Agaricomycotina</taxon>
        <taxon>Agaricomycetes</taxon>
        <taxon>Agaricomycetidae</taxon>
        <taxon>Agaricales</taxon>
        <taxon>Marasmiineae</taxon>
        <taxon>Omphalotaceae</taxon>
        <taxon>Collybiopsis</taxon>
        <taxon>Collybiopsis luxurians</taxon>
    </lineage>
</organism>
<evidence type="ECO:0000313" key="2">
    <source>
        <dbReference type="EMBL" id="KIK60883.1"/>
    </source>
</evidence>
<dbReference type="Proteomes" id="UP000053593">
    <property type="component" value="Unassembled WGS sequence"/>
</dbReference>
<keyword evidence="3" id="KW-1185">Reference proteome</keyword>
<keyword evidence="1" id="KW-1133">Transmembrane helix</keyword>
<sequence length="75" mass="8742">MLPLLSYNVGPNSFDYSAICTFCNKLLITYLYYIAMYVSARVARLRYSSNLRKVILKLYDSNEEMSCQSGRQFFS</sequence>
<evidence type="ECO:0000256" key="1">
    <source>
        <dbReference type="SAM" id="Phobius"/>
    </source>
</evidence>
<feature type="transmembrane region" description="Helical" evidence="1">
    <location>
        <begin position="16"/>
        <end position="38"/>
    </location>
</feature>
<gene>
    <name evidence="2" type="ORF">GYMLUDRAFT_597616</name>
</gene>
<protein>
    <submittedName>
        <fullName evidence="2">Uncharacterized protein</fullName>
    </submittedName>
</protein>
<accession>A0A0D0CXD6</accession>
<keyword evidence="1" id="KW-0812">Transmembrane</keyword>
<dbReference type="HOGENOM" id="CLU_2671310_0_0_1"/>
<proteinExistence type="predicted"/>
<dbReference type="AlphaFoldDB" id="A0A0D0CXD6"/>